<dbReference type="HAMAP" id="MF_02065">
    <property type="entry name" value="MltG"/>
    <property type="match status" value="1"/>
</dbReference>
<evidence type="ECO:0000256" key="4">
    <source>
        <dbReference type="ARBA" id="ARBA00023136"/>
    </source>
</evidence>
<dbReference type="PANTHER" id="PTHR30518:SF2">
    <property type="entry name" value="ENDOLYTIC MUREIN TRANSGLYCOSYLASE"/>
    <property type="match status" value="1"/>
</dbReference>
<keyword evidence="3 7" id="KW-1133">Transmembrane helix</keyword>
<dbReference type="Gene3D" id="3.30.1490.480">
    <property type="entry name" value="Endolytic murein transglycosylase"/>
    <property type="match status" value="1"/>
</dbReference>
<accession>A0A1H4DDW2</accession>
<keyword evidence="1 7" id="KW-1003">Cell membrane</keyword>
<dbReference type="Gene3D" id="3.30.160.60">
    <property type="entry name" value="Classic Zinc Finger"/>
    <property type="match status" value="1"/>
</dbReference>
<dbReference type="AlphaFoldDB" id="A0A1H4DDW2"/>
<dbReference type="OrthoDB" id="9814591at2"/>
<dbReference type="GO" id="GO:0071555">
    <property type="term" value="P:cell wall organization"/>
    <property type="evidence" value="ECO:0007669"/>
    <property type="project" value="UniProtKB-KW"/>
</dbReference>
<dbReference type="RefSeq" id="WP_092350111.1">
    <property type="nucleotide sequence ID" value="NZ_FNQN01000010.1"/>
</dbReference>
<comment type="similarity">
    <text evidence="7">Belongs to the transglycosylase MltG family.</text>
</comment>
<dbReference type="EC" id="4.2.2.29" evidence="7"/>
<proteinExistence type="inferred from homology"/>
<dbReference type="Pfam" id="PF02618">
    <property type="entry name" value="YceG"/>
    <property type="match status" value="1"/>
</dbReference>
<evidence type="ECO:0000256" key="3">
    <source>
        <dbReference type="ARBA" id="ARBA00022989"/>
    </source>
</evidence>
<reference evidence="8 9" key="1">
    <citation type="submission" date="2016-10" db="EMBL/GenBank/DDBJ databases">
        <authorList>
            <person name="de Groot N.N."/>
        </authorList>
    </citation>
    <scope>NUCLEOTIDE SEQUENCE [LARGE SCALE GENOMIC DNA]</scope>
    <source>
        <strain evidence="8 9">DSM 7343</strain>
    </source>
</reference>
<dbReference type="InterPro" id="IPR003770">
    <property type="entry name" value="MLTG-like"/>
</dbReference>
<keyword evidence="5 7" id="KW-0456">Lyase</keyword>
<sequence length="332" mass="36686">MRRYLLSFVSLLILLIPVVAFVSYALLFSPKTPESPVQFEIQPGTGLNQVAASLQKTGVVRNALAVKLLARWKQQTGQIQAGHYVFKNPASAEKVLDRLVQGDVEKVSLTVPEGFTLKQVIARIAEKGFGQSERLQRLATDKGFIQSLGIEANSLEGYLFPETYLFAPGIDEKALLTMMVSQFFDHTGSKFKADIAKLGLSQHQWVTLASIIEKETGIVTEMPLISSVFHNRLRGNIPLQTDPTVIYGIDDFDGNITRKHLKTPTPYNTYTTKGLPPGPIANPGLSALDAAAHPAITQLLYFVARGDGSHQFSKTLKEHNAAVRKYQLRKRK</sequence>
<dbReference type="STRING" id="37625.SAMN05660420_02905"/>
<evidence type="ECO:0000256" key="5">
    <source>
        <dbReference type="ARBA" id="ARBA00023239"/>
    </source>
</evidence>
<dbReference type="EMBL" id="FNQN01000010">
    <property type="protein sequence ID" value="SEA70914.1"/>
    <property type="molecule type" value="Genomic_DNA"/>
</dbReference>
<dbReference type="CDD" id="cd08010">
    <property type="entry name" value="MltG_like"/>
    <property type="match status" value="1"/>
</dbReference>
<comment type="catalytic activity">
    <reaction evidence="7">
        <text>a peptidoglycan chain = a peptidoglycan chain with N-acetyl-1,6-anhydromuramyl-[peptide] at the reducing end + a peptidoglycan chain with N-acetylglucosamine at the non-reducing end.</text>
        <dbReference type="EC" id="4.2.2.29"/>
    </reaction>
</comment>
<dbReference type="GO" id="GO:0008932">
    <property type="term" value="F:lytic endotransglycosylase activity"/>
    <property type="evidence" value="ECO:0007669"/>
    <property type="project" value="UniProtKB-UniRule"/>
</dbReference>
<protein>
    <recommendedName>
        <fullName evidence="7">Endolytic murein transglycosylase</fullName>
        <ecNumber evidence="7">4.2.2.29</ecNumber>
    </recommendedName>
    <alternativeName>
        <fullName evidence="7">Peptidoglycan lytic transglycosylase</fullName>
    </alternativeName>
    <alternativeName>
        <fullName evidence="7">Peptidoglycan polymerization terminase</fullName>
    </alternativeName>
</protein>
<dbReference type="GO" id="GO:0009252">
    <property type="term" value="P:peptidoglycan biosynthetic process"/>
    <property type="evidence" value="ECO:0007669"/>
    <property type="project" value="UniProtKB-UniRule"/>
</dbReference>
<dbReference type="GO" id="GO:0005886">
    <property type="term" value="C:plasma membrane"/>
    <property type="evidence" value="ECO:0007669"/>
    <property type="project" value="UniProtKB-UniRule"/>
</dbReference>
<evidence type="ECO:0000256" key="7">
    <source>
        <dbReference type="HAMAP-Rule" id="MF_02065"/>
    </source>
</evidence>
<evidence type="ECO:0000256" key="1">
    <source>
        <dbReference type="ARBA" id="ARBA00022475"/>
    </source>
</evidence>
<dbReference type="NCBIfam" id="TIGR00247">
    <property type="entry name" value="endolytic transglycosylase MltG"/>
    <property type="match status" value="1"/>
</dbReference>
<evidence type="ECO:0000256" key="6">
    <source>
        <dbReference type="ARBA" id="ARBA00023316"/>
    </source>
</evidence>
<evidence type="ECO:0000313" key="8">
    <source>
        <dbReference type="EMBL" id="SEA70914.1"/>
    </source>
</evidence>
<keyword evidence="2 7" id="KW-0812">Transmembrane</keyword>
<keyword evidence="6 7" id="KW-0961">Cell wall biogenesis/degradation</keyword>
<dbReference type="PANTHER" id="PTHR30518">
    <property type="entry name" value="ENDOLYTIC MUREIN TRANSGLYCOSYLASE"/>
    <property type="match status" value="1"/>
</dbReference>
<evidence type="ECO:0000256" key="2">
    <source>
        <dbReference type="ARBA" id="ARBA00022692"/>
    </source>
</evidence>
<name>A0A1H4DDW2_9BACT</name>
<keyword evidence="9" id="KW-1185">Reference proteome</keyword>
<dbReference type="FunFam" id="3.30.160.60:FF:000242">
    <property type="entry name" value="Endolytic murein transglycosylase"/>
    <property type="match status" value="1"/>
</dbReference>
<gene>
    <name evidence="7" type="primary">mltG</name>
    <name evidence="8" type="ORF">SAMN05660420_02905</name>
</gene>
<dbReference type="Proteomes" id="UP000199409">
    <property type="component" value="Unassembled WGS sequence"/>
</dbReference>
<comment type="function">
    <text evidence="7">Functions as a peptidoglycan terminase that cleaves nascent peptidoglycan strands endolytically to terminate their elongation.</text>
</comment>
<feature type="site" description="Important for catalytic activity" evidence="7">
    <location>
        <position position="215"/>
    </location>
</feature>
<organism evidence="8 9">
    <name type="scientific">Desulfuromusa kysingii</name>
    <dbReference type="NCBI Taxonomy" id="37625"/>
    <lineage>
        <taxon>Bacteria</taxon>
        <taxon>Pseudomonadati</taxon>
        <taxon>Thermodesulfobacteriota</taxon>
        <taxon>Desulfuromonadia</taxon>
        <taxon>Desulfuromonadales</taxon>
        <taxon>Geopsychrobacteraceae</taxon>
        <taxon>Desulfuromusa</taxon>
    </lineage>
</organism>
<keyword evidence="4 7" id="KW-0472">Membrane</keyword>
<evidence type="ECO:0000313" key="9">
    <source>
        <dbReference type="Proteomes" id="UP000199409"/>
    </source>
</evidence>